<dbReference type="InterPro" id="IPR036625">
    <property type="entry name" value="E3-bd_dom_sf"/>
</dbReference>
<dbReference type="PANTHER" id="PTHR23151:SF90">
    <property type="entry name" value="DIHYDROLIPOYLLYSINE-RESIDUE ACETYLTRANSFERASE COMPONENT OF PYRUVATE DEHYDROGENASE COMPLEX, MITOCHONDRIAL-RELATED"/>
    <property type="match status" value="1"/>
</dbReference>
<comment type="similarity">
    <text evidence="2 4">Belongs to the 2-oxoacid dehydrogenase family.</text>
</comment>
<dbReference type="SUPFAM" id="SSF51230">
    <property type="entry name" value="Single hybrid motif"/>
    <property type="match status" value="1"/>
</dbReference>
<evidence type="ECO:0000259" key="5">
    <source>
        <dbReference type="PROSITE" id="PS50968"/>
    </source>
</evidence>
<dbReference type="EC" id="2.3.1.-" evidence="4"/>
<dbReference type="SUPFAM" id="SSF52777">
    <property type="entry name" value="CoA-dependent acyltransferases"/>
    <property type="match status" value="1"/>
</dbReference>
<dbReference type="Pfam" id="PF00364">
    <property type="entry name" value="Biotin_lipoyl"/>
    <property type="match status" value="1"/>
</dbReference>
<gene>
    <name evidence="7" type="ORF">D2A33_01320</name>
</gene>
<dbReference type="Gene3D" id="4.10.320.10">
    <property type="entry name" value="E3-binding domain"/>
    <property type="match status" value="1"/>
</dbReference>
<dbReference type="SUPFAM" id="SSF47005">
    <property type="entry name" value="Peripheral subunit-binding domain of 2-oxo acid dehydrogenase complex"/>
    <property type="match status" value="1"/>
</dbReference>
<dbReference type="RefSeq" id="WP_158366193.1">
    <property type="nucleotide sequence ID" value="NZ_QWZP01000009.1"/>
</dbReference>
<dbReference type="Pfam" id="PF00198">
    <property type="entry name" value="2-oxoacid_dh"/>
    <property type="match status" value="1"/>
</dbReference>
<keyword evidence="4 7" id="KW-0012">Acyltransferase</keyword>
<evidence type="ECO:0000313" key="8">
    <source>
        <dbReference type="Proteomes" id="UP000265496"/>
    </source>
</evidence>
<dbReference type="PANTHER" id="PTHR23151">
    <property type="entry name" value="DIHYDROLIPOAMIDE ACETYL/SUCCINYL-TRANSFERASE-RELATED"/>
    <property type="match status" value="1"/>
</dbReference>
<dbReference type="Proteomes" id="UP000265496">
    <property type="component" value="Unassembled WGS sequence"/>
</dbReference>
<feature type="domain" description="Peripheral subunit-binding (PSBD)" evidence="6">
    <location>
        <begin position="100"/>
        <end position="139"/>
    </location>
</feature>
<reference evidence="8" key="1">
    <citation type="submission" date="2018-08" db="EMBL/GenBank/DDBJ databases">
        <authorList>
            <person name="Dai Z."/>
        </authorList>
    </citation>
    <scope>NUCLEOTIDE SEQUENCE [LARGE SCALE GENOMIC DNA]</scope>
    <source>
        <strain evidence="8">KPTW1</strain>
    </source>
</reference>
<dbReference type="GO" id="GO:0006086">
    <property type="term" value="P:pyruvate decarboxylation to acetyl-CoA"/>
    <property type="evidence" value="ECO:0007669"/>
    <property type="project" value="InterPro"/>
</dbReference>
<dbReference type="Gene3D" id="3.30.559.10">
    <property type="entry name" value="Chloramphenicol acetyltransferase-like domain"/>
    <property type="match status" value="1"/>
</dbReference>
<evidence type="ECO:0000256" key="3">
    <source>
        <dbReference type="ARBA" id="ARBA00022823"/>
    </source>
</evidence>
<keyword evidence="3 4" id="KW-0450">Lipoyl</keyword>
<comment type="caution">
    <text evidence="7">The sequence shown here is derived from an EMBL/GenBank/DDBJ whole genome shotgun (WGS) entry which is preliminary data.</text>
</comment>
<dbReference type="PROSITE" id="PS51826">
    <property type="entry name" value="PSBD"/>
    <property type="match status" value="1"/>
</dbReference>
<evidence type="ECO:0000256" key="2">
    <source>
        <dbReference type="ARBA" id="ARBA00007317"/>
    </source>
</evidence>
<dbReference type="GO" id="GO:0016746">
    <property type="term" value="F:acyltransferase activity"/>
    <property type="evidence" value="ECO:0007669"/>
    <property type="project" value="UniProtKB-KW"/>
</dbReference>
<dbReference type="Gene3D" id="2.40.50.100">
    <property type="match status" value="1"/>
</dbReference>
<reference evidence="7 8" key="2">
    <citation type="submission" date="2018-10" db="EMBL/GenBank/DDBJ databases">
        <title>Draft genome sequence of Candidatus Sulcia muelleri from Kolla paulula, a vector of Xylella fastidiosa causing Pierces disease of grapevine in Taiwan.</title>
        <authorList>
            <person name="Shih H.-T."/>
        </authorList>
    </citation>
    <scope>NUCLEOTIDE SEQUENCE [LARGE SCALE GENOMIC DNA]</scope>
    <source>
        <strain evidence="7 8">KPTW1</strain>
    </source>
</reference>
<evidence type="ECO:0000313" key="7">
    <source>
        <dbReference type="EMBL" id="RIU85700.1"/>
    </source>
</evidence>
<dbReference type="InterPro" id="IPR023213">
    <property type="entry name" value="CAT-like_dom_sf"/>
</dbReference>
<evidence type="ECO:0000256" key="1">
    <source>
        <dbReference type="ARBA" id="ARBA00001938"/>
    </source>
</evidence>
<name>A0A3A1MM37_9FLAO</name>
<feature type="domain" description="Lipoyl-binding" evidence="5">
    <location>
        <begin position="2"/>
        <end position="77"/>
    </location>
</feature>
<dbReference type="InterPro" id="IPR011053">
    <property type="entry name" value="Single_hybrid_motif"/>
</dbReference>
<dbReference type="EMBL" id="QWZP01000009">
    <property type="protein sequence ID" value="RIU85700.1"/>
    <property type="molecule type" value="Genomic_DNA"/>
</dbReference>
<dbReference type="SUPFAM" id="SSF141571">
    <property type="entry name" value="Pentapeptide repeat-like"/>
    <property type="match status" value="1"/>
</dbReference>
<dbReference type="InterPro" id="IPR045257">
    <property type="entry name" value="E2/Pdx1"/>
</dbReference>
<dbReference type="Pfam" id="PF02817">
    <property type="entry name" value="E3_binding"/>
    <property type="match status" value="1"/>
</dbReference>
<organism evidence="7 8">
    <name type="scientific">Candidatus Karelsulcia muelleri</name>
    <dbReference type="NCBI Taxonomy" id="336810"/>
    <lineage>
        <taxon>Bacteria</taxon>
        <taxon>Pseudomonadati</taxon>
        <taxon>Bacteroidota</taxon>
        <taxon>Flavobacteriia</taxon>
        <taxon>Flavobacteriales</taxon>
        <taxon>Candidatus Karelsulcia</taxon>
    </lineage>
</organism>
<protein>
    <recommendedName>
        <fullName evidence="4">Dihydrolipoamide acetyltransferase component of pyruvate dehydrogenase complex</fullName>
        <ecNumber evidence="4">2.3.1.-</ecNumber>
    </recommendedName>
</protein>
<dbReference type="CDD" id="cd06849">
    <property type="entry name" value="lipoyl_domain"/>
    <property type="match status" value="1"/>
</dbReference>
<proteinExistence type="inferred from homology"/>
<keyword evidence="4 7" id="KW-0808">Transferase</keyword>
<evidence type="ECO:0000256" key="4">
    <source>
        <dbReference type="RuleBase" id="RU003423"/>
    </source>
</evidence>
<evidence type="ECO:0000259" key="6">
    <source>
        <dbReference type="PROSITE" id="PS51826"/>
    </source>
</evidence>
<dbReference type="InterPro" id="IPR001078">
    <property type="entry name" value="2-oxoacid_DH_actylTfrase"/>
</dbReference>
<dbReference type="PROSITE" id="PS50968">
    <property type="entry name" value="BIOTINYL_LIPOYL"/>
    <property type="match status" value="1"/>
</dbReference>
<dbReference type="AlphaFoldDB" id="A0A3A1MM37"/>
<dbReference type="GO" id="GO:0045254">
    <property type="term" value="C:pyruvate dehydrogenase complex"/>
    <property type="evidence" value="ECO:0007669"/>
    <property type="project" value="InterPro"/>
</dbReference>
<accession>A0A3A1MM37</accession>
<comment type="cofactor">
    <cofactor evidence="1 4">
        <name>(R)-lipoate</name>
        <dbReference type="ChEBI" id="CHEBI:83088"/>
    </cofactor>
</comment>
<dbReference type="InterPro" id="IPR000089">
    <property type="entry name" value="Biotin_lipoyl"/>
</dbReference>
<sequence length="463" mass="52547">MAEVIFMPRLSDTMVVGTVVKWHKKIGDKILEGDILAEIETDKAIQELEAEYNSTLLYIGIKEGESAPVNSVLAILGSENEDISSLLKQNQINNNYKRILISPLAKQLAFDKGISLDNNKIKGTGINGRILKKDIERYIDHNLDDNNLDSKNLDDKNSNNLDYKNLDYKNLDYKNLDDKNLDDKNLDDKNLYDKNLDSKNLDDKNLDDKNLDDKNLDDKNLDYKNLDYKNLDDKKTNSSNEVNHSNIRKIISKRLINSKIESPHYSLFIEVIMDDLIKLRDSINEKKYLYKISFNDLIVKASALAIKENPKINSSWTEKSILYHNNINIGIAVALEDGLIVPVINQVNEKSLRQISFEIKEKVIKAKEKKIQSNELEGSTFTVSNLGMFGIDSFTSIINQPNSCILSVGSIKKNPIINNDKIVIGHTTKFTLTCDHRMIDGAVGSDYLKSLKNLLQEPLNIII</sequence>
<dbReference type="InterPro" id="IPR004167">
    <property type="entry name" value="PSBD"/>
</dbReference>